<gene>
    <name evidence="1" type="ORF">HDA44_005561</name>
</gene>
<accession>A0A841DZN8</accession>
<proteinExistence type="predicted"/>
<protein>
    <submittedName>
        <fullName evidence="1">Uncharacterized protein</fullName>
    </submittedName>
</protein>
<sequence length="40" mass="3969">MNGVPLTGVPIAGVPVTGGPALYALLVRLGLVNPRTGGNR</sequence>
<keyword evidence="2" id="KW-1185">Reference proteome</keyword>
<evidence type="ECO:0000313" key="1">
    <source>
        <dbReference type="EMBL" id="MBB5982220.1"/>
    </source>
</evidence>
<evidence type="ECO:0000313" key="2">
    <source>
        <dbReference type="Proteomes" id="UP000558997"/>
    </source>
</evidence>
<reference evidence="1 2" key="1">
    <citation type="submission" date="2020-08" db="EMBL/GenBank/DDBJ databases">
        <title>Sequencing the genomes of 1000 actinobacteria strains.</title>
        <authorList>
            <person name="Klenk H.-P."/>
        </authorList>
    </citation>
    <scope>NUCLEOTIDE SEQUENCE [LARGE SCALE GENOMIC DNA]</scope>
    <source>
        <strain evidence="1 2">DSM 17294</strain>
    </source>
</reference>
<dbReference type="Proteomes" id="UP000558997">
    <property type="component" value="Unassembled WGS sequence"/>
</dbReference>
<name>A0A841DZN8_9ACTN</name>
<dbReference type="RefSeq" id="WP_272956443.1">
    <property type="nucleotide sequence ID" value="NZ_BAAAVN010000008.1"/>
</dbReference>
<organism evidence="1 2">
    <name type="scientific">Kribbella solani</name>
    <dbReference type="NCBI Taxonomy" id="236067"/>
    <lineage>
        <taxon>Bacteria</taxon>
        <taxon>Bacillati</taxon>
        <taxon>Actinomycetota</taxon>
        <taxon>Actinomycetes</taxon>
        <taxon>Propionibacteriales</taxon>
        <taxon>Kribbellaceae</taxon>
        <taxon>Kribbella</taxon>
    </lineage>
</organism>
<comment type="caution">
    <text evidence="1">The sequence shown here is derived from an EMBL/GenBank/DDBJ whole genome shotgun (WGS) entry which is preliminary data.</text>
</comment>
<dbReference type="AlphaFoldDB" id="A0A841DZN8"/>
<dbReference type="EMBL" id="JACHNF010000001">
    <property type="protein sequence ID" value="MBB5982220.1"/>
    <property type="molecule type" value="Genomic_DNA"/>
</dbReference>